<organism evidence="2 3">
    <name type="scientific">Armillaria luteobubalina</name>
    <dbReference type="NCBI Taxonomy" id="153913"/>
    <lineage>
        <taxon>Eukaryota</taxon>
        <taxon>Fungi</taxon>
        <taxon>Dikarya</taxon>
        <taxon>Basidiomycota</taxon>
        <taxon>Agaricomycotina</taxon>
        <taxon>Agaricomycetes</taxon>
        <taxon>Agaricomycetidae</taxon>
        <taxon>Agaricales</taxon>
        <taxon>Marasmiineae</taxon>
        <taxon>Physalacriaceae</taxon>
        <taxon>Armillaria</taxon>
    </lineage>
</organism>
<keyword evidence="3" id="KW-1185">Reference proteome</keyword>
<feature type="region of interest" description="Disordered" evidence="1">
    <location>
        <begin position="29"/>
        <end position="48"/>
    </location>
</feature>
<dbReference type="EMBL" id="JAUEPU010000004">
    <property type="protein sequence ID" value="KAK0503451.1"/>
    <property type="molecule type" value="Genomic_DNA"/>
</dbReference>
<evidence type="ECO:0000313" key="3">
    <source>
        <dbReference type="Proteomes" id="UP001175228"/>
    </source>
</evidence>
<name>A0AA39QKD9_9AGAR</name>
<evidence type="ECO:0000313" key="2">
    <source>
        <dbReference type="EMBL" id="KAK0503451.1"/>
    </source>
</evidence>
<dbReference type="Proteomes" id="UP001175228">
    <property type="component" value="Unassembled WGS sequence"/>
</dbReference>
<sequence length="232" mass="26180">MKTQGTRTPQKSYRCIIKVETDMEGQYNTHSVQKGHQKQPEARNVTKTKQMTRQLTNQKANHQYLLDNRVMRKRIPFVNDMGPSSALFRYRFQSSVFRWQEKRMSNTWLKLYAGKLFSIDPDNSQSQESVVLKLAQTLASFLLRLPLAIMPKAEHYNAHWSGHAFPVIMMHQALAPTPGDSAGMPPAAPIPFSVVAQIASIAGQAIGCLSSCHQNNTVHNWSIEAAPNYTLL</sequence>
<evidence type="ECO:0000256" key="1">
    <source>
        <dbReference type="SAM" id="MobiDB-lite"/>
    </source>
</evidence>
<protein>
    <submittedName>
        <fullName evidence="2">Uncharacterized protein</fullName>
    </submittedName>
</protein>
<dbReference type="AlphaFoldDB" id="A0AA39QKD9"/>
<comment type="caution">
    <text evidence="2">The sequence shown here is derived from an EMBL/GenBank/DDBJ whole genome shotgun (WGS) entry which is preliminary data.</text>
</comment>
<accession>A0AA39QKD9</accession>
<proteinExistence type="predicted"/>
<gene>
    <name evidence="2" type="ORF">EDD18DRAFT_1100293</name>
</gene>
<reference evidence="2" key="1">
    <citation type="submission" date="2023-06" db="EMBL/GenBank/DDBJ databases">
        <authorList>
            <consortium name="Lawrence Berkeley National Laboratory"/>
            <person name="Ahrendt S."/>
            <person name="Sahu N."/>
            <person name="Indic B."/>
            <person name="Wong-Bajracharya J."/>
            <person name="Merenyi Z."/>
            <person name="Ke H.-M."/>
            <person name="Monk M."/>
            <person name="Kocsube S."/>
            <person name="Drula E."/>
            <person name="Lipzen A."/>
            <person name="Balint B."/>
            <person name="Henrissat B."/>
            <person name="Andreopoulos B."/>
            <person name="Martin F.M."/>
            <person name="Harder C.B."/>
            <person name="Rigling D."/>
            <person name="Ford K.L."/>
            <person name="Foster G.D."/>
            <person name="Pangilinan J."/>
            <person name="Papanicolaou A."/>
            <person name="Barry K."/>
            <person name="LaButti K."/>
            <person name="Viragh M."/>
            <person name="Koriabine M."/>
            <person name="Yan M."/>
            <person name="Riley R."/>
            <person name="Champramary S."/>
            <person name="Plett K.L."/>
            <person name="Tsai I.J."/>
            <person name="Slot J."/>
            <person name="Sipos G."/>
            <person name="Plett J."/>
            <person name="Nagy L.G."/>
            <person name="Grigoriev I.V."/>
        </authorList>
    </citation>
    <scope>NUCLEOTIDE SEQUENCE</scope>
    <source>
        <strain evidence="2">HWK02</strain>
    </source>
</reference>